<reference evidence="2" key="1">
    <citation type="submission" date="2014-03" db="EMBL/GenBank/DDBJ databases">
        <title>The sialotranscriptome of Amblyomma triste, Amblyomma parvum and Amblyomma cajennense ticks, uncovered by 454-based RNA-seq.</title>
        <authorList>
            <person name="Garcia G.R."/>
            <person name="Gardinassi L.G."/>
            <person name="Ribeiro J.M."/>
            <person name="Anatriello E."/>
            <person name="Ferreira B.R."/>
            <person name="Moreira H.N."/>
            <person name="Mafra C."/>
            <person name="Olegario M.M."/>
            <person name="Szabo P.J."/>
            <person name="Miranda-Santos I.K."/>
            <person name="Maruyama S.R."/>
        </authorList>
    </citation>
    <scope>NUCLEOTIDE SEQUENCE</scope>
    <source>
        <strain evidence="2">Mato Grasso do Sul</strain>
        <tissue evidence="2">Salivary glands</tissue>
    </source>
</reference>
<name>A0A023G1C7_AMBTT</name>
<organism evidence="2">
    <name type="scientific">Amblyomma triste</name>
    <name type="common">Neotropical tick</name>
    <dbReference type="NCBI Taxonomy" id="251400"/>
    <lineage>
        <taxon>Eukaryota</taxon>
        <taxon>Metazoa</taxon>
        <taxon>Ecdysozoa</taxon>
        <taxon>Arthropoda</taxon>
        <taxon>Chelicerata</taxon>
        <taxon>Arachnida</taxon>
        <taxon>Acari</taxon>
        <taxon>Parasitiformes</taxon>
        <taxon>Ixodida</taxon>
        <taxon>Ixodoidea</taxon>
        <taxon>Ixodidae</taxon>
        <taxon>Amblyomminae</taxon>
        <taxon>Amblyomma</taxon>
    </lineage>
</organism>
<proteinExistence type="evidence at transcript level"/>
<dbReference type="EMBL" id="GBBM01007859">
    <property type="protein sequence ID" value="JAC27559.1"/>
    <property type="molecule type" value="mRNA"/>
</dbReference>
<feature type="transmembrane region" description="Helical" evidence="1">
    <location>
        <begin position="27"/>
        <end position="49"/>
    </location>
</feature>
<protein>
    <submittedName>
        <fullName evidence="2">Putative secreted protein</fullName>
    </submittedName>
</protein>
<keyword evidence="1" id="KW-1133">Transmembrane helix</keyword>
<evidence type="ECO:0000256" key="1">
    <source>
        <dbReference type="SAM" id="Phobius"/>
    </source>
</evidence>
<evidence type="ECO:0000313" key="2">
    <source>
        <dbReference type="EMBL" id="JAC27559.1"/>
    </source>
</evidence>
<sequence>WWAVGFDGSKRPPLASALVMWAEAFPVYGTSNALCNTLSCCAVSILLFIKFKLQHTVQLCGKHCDLHEVPSAPLLHLTWVNMAYTYAIWTSAAEVC</sequence>
<accession>A0A023G1C7</accession>
<keyword evidence="1" id="KW-0472">Membrane</keyword>
<keyword evidence="1" id="KW-0812">Transmembrane</keyword>
<dbReference type="AlphaFoldDB" id="A0A023G1C7"/>
<feature type="non-terminal residue" evidence="2">
    <location>
        <position position="1"/>
    </location>
</feature>